<keyword evidence="3" id="KW-0812">Transmembrane</keyword>
<dbReference type="Gene3D" id="3.40.50.300">
    <property type="entry name" value="P-loop containing nucleotide triphosphate hydrolases"/>
    <property type="match status" value="1"/>
</dbReference>
<keyword evidence="6" id="KW-0472">Membrane</keyword>
<dbReference type="AlphaFoldDB" id="A0ABD1UBT1"/>
<evidence type="ECO:0000313" key="9">
    <source>
        <dbReference type="EMBL" id="KAL2522481.1"/>
    </source>
</evidence>
<evidence type="ECO:0000256" key="5">
    <source>
        <dbReference type="ARBA" id="ARBA00022989"/>
    </source>
</evidence>
<dbReference type="EMBL" id="JBFOLJ010000007">
    <property type="protein sequence ID" value="KAL2522481.1"/>
    <property type="molecule type" value="Genomic_DNA"/>
</dbReference>
<evidence type="ECO:0000256" key="3">
    <source>
        <dbReference type="ARBA" id="ARBA00022692"/>
    </source>
</evidence>
<dbReference type="Proteomes" id="UP001604277">
    <property type="component" value="Unassembled WGS sequence"/>
</dbReference>
<gene>
    <name evidence="9" type="ORF">Fot_26404</name>
</gene>
<organism evidence="9 10">
    <name type="scientific">Forsythia ovata</name>
    <dbReference type="NCBI Taxonomy" id="205694"/>
    <lineage>
        <taxon>Eukaryota</taxon>
        <taxon>Viridiplantae</taxon>
        <taxon>Streptophyta</taxon>
        <taxon>Embryophyta</taxon>
        <taxon>Tracheophyta</taxon>
        <taxon>Spermatophyta</taxon>
        <taxon>Magnoliopsida</taxon>
        <taxon>eudicotyledons</taxon>
        <taxon>Gunneridae</taxon>
        <taxon>Pentapetalae</taxon>
        <taxon>asterids</taxon>
        <taxon>lamiids</taxon>
        <taxon>Lamiales</taxon>
        <taxon>Oleaceae</taxon>
        <taxon>Forsythieae</taxon>
        <taxon>Forsythia</taxon>
    </lineage>
</organism>
<dbReference type="Pfam" id="PF00664">
    <property type="entry name" value="ABC_membrane"/>
    <property type="match status" value="1"/>
</dbReference>
<evidence type="ECO:0000256" key="1">
    <source>
        <dbReference type="ARBA" id="ARBA00007577"/>
    </source>
</evidence>
<accession>A0ABD1UBT1</accession>
<evidence type="ECO:0000256" key="7">
    <source>
        <dbReference type="ARBA" id="ARBA00023180"/>
    </source>
</evidence>
<dbReference type="SUPFAM" id="SSF90123">
    <property type="entry name" value="ABC transporter transmembrane region"/>
    <property type="match status" value="1"/>
</dbReference>
<evidence type="ECO:0000259" key="8">
    <source>
        <dbReference type="PROSITE" id="PS50929"/>
    </source>
</evidence>
<comment type="similarity">
    <text evidence="1">Belongs to the ABC transporter superfamily. ABCB family. Multidrug resistance exporter (TC 3.A.1.201) subfamily.</text>
</comment>
<keyword evidence="10" id="KW-1185">Reference proteome</keyword>
<proteinExistence type="inferred from homology"/>
<feature type="domain" description="ABC transmembrane type-1" evidence="8">
    <location>
        <begin position="1"/>
        <end position="119"/>
    </location>
</feature>
<evidence type="ECO:0000313" key="10">
    <source>
        <dbReference type="Proteomes" id="UP001604277"/>
    </source>
</evidence>
<keyword evidence="4" id="KW-0677">Repeat</keyword>
<evidence type="ECO:0000256" key="6">
    <source>
        <dbReference type="ARBA" id="ARBA00023136"/>
    </source>
</evidence>
<dbReference type="InterPro" id="IPR027417">
    <property type="entry name" value="P-loop_NTPase"/>
</dbReference>
<reference evidence="10" key="1">
    <citation type="submission" date="2024-07" db="EMBL/GenBank/DDBJ databases">
        <title>Two chromosome-level genome assemblies of Korean endemic species Abeliophyllum distichum and Forsythia ovata (Oleaceae).</title>
        <authorList>
            <person name="Jang H."/>
        </authorList>
    </citation>
    <scope>NUCLEOTIDE SEQUENCE [LARGE SCALE GENOMIC DNA]</scope>
</reference>
<evidence type="ECO:0000256" key="4">
    <source>
        <dbReference type="ARBA" id="ARBA00022737"/>
    </source>
</evidence>
<comment type="caution">
    <text evidence="9">The sequence shown here is derived from an EMBL/GenBank/DDBJ whole genome shotgun (WGS) entry which is preliminary data.</text>
</comment>
<dbReference type="PANTHER" id="PTHR45136:SF2">
    <property type="entry name" value="ABC TRANSPORTER DOMAIN-CONTAINING PROTEIN"/>
    <property type="match status" value="1"/>
</dbReference>
<dbReference type="PROSITE" id="PS50929">
    <property type="entry name" value="ABC_TM1F"/>
    <property type="match status" value="1"/>
</dbReference>
<sequence length="211" mass="23235">MSRKAIKAQDESSKLAAEAVSNLLTVTVFSSQTRILQMLEKAQDGPQKESIRQSWFVGIGLGTSQSLMTCTWALDFWYGGKLLAEGSIGSRELFQTLMILVSTGRVIANAGTMTKDLAKGAEAVGSIFAVLDWCSLIELEDPHSYKPDKLTGHVELQDVYFAYPARPKVMIFKGFSIIIVAGSTNLKKPKAIIRSRVPLNNQNSFIIYKNI</sequence>
<keyword evidence="2" id="KW-0813">Transport</keyword>
<dbReference type="InterPro" id="IPR036640">
    <property type="entry name" value="ABC1_TM_sf"/>
</dbReference>
<dbReference type="InterPro" id="IPR011527">
    <property type="entry name" value="ABC1_TM_dom"/>
</dbReference>
<dbReference type="PANTHER" id="PTHR45136">
    <property type="entry name" value="ABC TRANSPORTER DOMAIN-CONTAINING PROTEIN"/>
    <property type="match status" value="1"/>
</dbReference>
<evidence type="ECO:0000256" key="2">
    <source>
        <dbReference type="ARBA" id="ARBA00022448"/>
    </source>
</evidence>
<name>A0ABD1UBT1_9LAMI</name>
<dbReference type="Gene3D" id="1.20.1560.10">
    <property type="entry name" value="ABC transporter type 1, transmembrane domain"/>
    <property type="match status" value="1"/>
</dbReference>
<keyword evidence="5" id="KW-1133">Transmembrane helix</keyword>
<protein>
    <submittedName>
        <fullName evidence="9">ABC transporter B family member 15</fullName>
    </submittedName>
</protein>
<keyword evidence="7" id="KW-0325">Glycoprotein</keyword>